<protein>
    <recommendedName>
        <fullName evidence="2">UPF0178 protein BTO32_14550</fullName>
    </recommendedName>
</protein>
<evidence type="ECO:0000256" key="2">
    <source>
        <dbReference type="HAMAP-Rule" id="MF_00489"/>
    </source>
</evidence>
<dbReference type="NCBIfam" id="NF001095">
    <property type="entry name" value="PRK00124.1"/>
    <property type="match status" value="1"/>
</dbReference>
<evidence type="ECO:0000256" key="3">
    <source>
        <dbReference type="SAM" id="MobiDB-lite"/>
    </source>
</evidence>
<dbReference type="PANTHER" id="PTHR35146:SF1">
    <property type="entry name" value="UPF0178 PROTEIN YAII"/>
    <property type="match status" value="1"/>
</dbReference>
<dbReference type="PANTHER" id="PTHR35146">
    <property type="entry name" value="UPF0178 PROTEIN YAII"/>
    <property type="match status" value="1"/>
</dbReference>
<organism evidence="4 5">
    <name type="scientific">Marinobacter lutaoensis</name>
    <dbReference type="NCBI Taxonomy" id="135739"/>
    <lineage>
        <taxon>Bacteria</taxon>
        <taxon>Pseudomonadati</taxon>
        <taxon>Pseudomonadota</taxon>
        <taxon>Gammaproteobacteria</taxon>
        <taxon>Pseudomonadales</taxon>
        <taxon>Marinobacteraceae</taxon>
        <taxon>Marinobacter</taxon>
    </lineage>
</organism>
<dbReference type="STRING" id="135739.BTO32_14550"/>
<evidence type="ECO:0000256" key="1">
    <source>
        <dbReference type="ARBA" id="ARBA00008522"/>
    </source>
</evidence>
<gene>
    <name evidence="4" type="ORF">BTO32_14550</name>
</gene>
<feature type="region of interest" description="Disordered" evidence="3">
    <location>
        <begin position="118"/>
        <end position="159"/>
    </location>
</feature>
<dbReference type="EMBL" id="MSCW01000008">
    <property type="protein sequence ID" value="ONF42894.1"/>
    <property type="molecule type" value="Genomic_DNA"/>
</dbReference>
<proteinExistence type="inferred from homology"/>
<keyword evidence="5" id="KW-1185">Reference proteome</keyword>
<dbReference type="AlphaFoldDB" id="A0A1V2DQF2"/>
<reference evidence="4 5" key="1">
    <citation type="submission" date="2016-12" db="EMBL/GenBank/DDBJ databases">
        <title>Marinobacter lutaoensis whole genome sequencing.</title>
        <authorList>
            <person name="Verma A."/>
            <person name="Krishnamurthi S."/>
        </authorList>
    </citation>
    <scope>NUCLEOTIDE SEQUENCE [LARGE SCALE GENOMIC DNA]</scope>
    <source>
        <strain evidence="4 5">T5054</strain>
    </source>
</reference>
<accession>A0A1V2DQF2</accession>
<name>A0A1V2DQF2_9GAMM</name>
<dbReference type="RefSeq" id="WP_076725361.1">
    <property type="nucleotide sequence ID" value="NZ_JABWTC010000003.1"/>
</dbReference>
<sequence>MAIWVDADACPVPVRDILCRAASRWRVETTFIANHPIALPPSPYIRRRQVAQGFDVADNEIIGEIHPGDLVITQDIPLAAEAIARGADAFNPRGQAFTRDNIRQRLAMRNFLEELRNAGQVTGGPPPFGQADRKTFADQLDRWLQRHHERPQPSDQGRE</sequence>
<dbReference type="CDD" id="cd18720">
    <property type="entry name" value="PIN_YqxD-like"/>
    <property type="match status" value="1"/>
</dbReference>
<comment type="caution">
    <text evidence="4">The sequence shown here is derived from an EMBL/GenBank/DDBJ whole genome shotgun (WGS) entry which is preliminary data.</text>
</comment>
<evidence type="ECO:0000313" key="4">
    <source>
        <dbReference type="EMBL" id="ONF42894.1"/>
    </source>
</evidence>
<dbReference type="OrthoDB" id="9798918at2"/>
<comment type="similarity">
    <text evidence="1 2">Belongs to the UPF0178 family.</text>
</comment>
<evidence type="ECO:0000313" key="5">
    <source>
        <dbReference type="Proteomes" id="UP000189339"/>
    </source>
</evidence>
<dbReference type="HAMAP" id="MF_00489">
    <property type="entry name" value="UPF0178"/>
    <property type="match status" value="1"/>
</dbReference>
<feature type="compositionally biased region" description="Basic and acidic residues" evidence="3">
    <location>
        <begin position="131"/>
        <end position="159"/>
    </location>
</feature>
<dbReference type="Pfam" id="PF02639">
    <property type="entry name" value="DUF188"/>
    <property type="match status" value="1"/>
</dbReference>
<dbReference type="Proteomes" id="UP000189339">
    <property type="component" value="Unassembled WGS sequence"/>
</dbReference>
<dbReference type="InterPro" id="IPR003791">
    <property type="entry name" value="UPF0178"/>
</dbReference>